<dbReference type="PANTHER" id="PTHR43739:SF5">
    <property type="entry name" value="EXO-ALPHA-SIALIDASE"/>
    <property type="match status" value="1"/>
</dbReference>
<evidence type="ECO:0000313" key="3">
    <source>
        <dbReference type="EMBL" id="VAW45719.1"/>
    </source>
</evidence>
<protein>
    <submittedName>
        <fullName evidence="3">Glycosyl hydrolase, BNR repeat</fullName>
    </submittedName>
</protein>
<dbReference type="CDD" id="cd15482">
    <property type="entry name" value="Sialidase_non-viral"/>
    <property type="match status" value="1"/>
</dbReference>
<feature type="non-terminal residue" evidence="3">
    <location>
        <position position="954"/>
    </location>
</feature>
<keyword evidence="1" id="KW-0677">Repeat</keyword>
<dbReference type="GO" id="GO:0010411">
    <property type="term" value="P:xyloglucan metabolic process"/>
    <property type="evidence" value="ECO:0007669"/>
    <property type="project" value="TreeGrafter"/>
</dbReference>
<dbReference type="PANTHER" id="PTHR43739">
    <property type="entry name" value="XYLOGLUCANASE (EUROFUNG)"/>
    <property type="match status" value="1"/>
</dbReference>
<dbReference type="EMBL" id="UOFA01000222">
    <property type="protein sequence ID" value="VAW45719.1"/>
    <property type="molecule type" value="Genomic_DNA"/>
</dbReference>
<dbReference type="GO" id="GO:0016787">
    <property type="term" value="F:hydrolase activity"/>
    <property type="evidence" value="ECO:0007669"/>
    <property type="project" value="UniProtKB-KW"/>
</dbReference>
<organism evidence="3">
    <name type="scientific">hydrothermal vent metagenome</name>
    <dbReference type="NCBI Taxonomy" id="652676"/>
    <lineage>
        <taxon>unclassified sequences</taxon>
        <taxon>metagenomes</taxon>
        <taxon>ecological metagenomes</taxon>
    </lineage>
</organism>
<name>A0A3B0W8S8_9ZZZZ</name>
<evidence type="ECO:0000256" key="1">
    <source>
        <dbReference type="ARBA" id="ARBA00022737"/>
    </source>
</evidence>
<dbReference type="InterPro" id="IPR052025">
    <property type="entry name" value="Xyloglucanase_GH74"/>
</dbReference>
<keyword evidence="3" id="KW-0378">Hydrolase</keyword>
<feature type="domain" description="Sortilin N-terminal" evidence="2">
    <location>
        <begin position="123"/>
        <end position="257"/>
    </location>
</feature>
<dbReference type="AlphaFoldDB" id="A0A3B0W8S8"/>
<dbReference type="InterPro" id="IPR031778">
    <property type="entry name" value="Sortilin_N"/>
</dbReference>
<dbReference type="Gene3D" id="2.130.10.10">
    <property type="entry name" value="YVTN repeat-like/Quinoprotein amine dehydrogenase"/>
    <property type="match status" value="4"/>
</dbReference>
<reference evidence="3" key="1">
    <citation type="submission" date="2018-06" db="EMBL/GenBank/DDBJ databases">
        <authorList>
            <person name="Zhirakovskaya E."/>
        </authorList>
    </citation>
    <scope>NUCLEOTIDE SEQUENCE</scope>
</reference>
<dbReference type="InterPro" id="IPR015943">
    <property type="entry name" value="WD40/YVTN_repeat-like_dom_sf"/>
</dbReference>
<sequence length="954" mass="105972">MNKVFLMLLITFSSVGLTANDKSSKQDDPFAGIQLRNIGPALMSGRISDIDIHPKNNNIWYVAVGSGGVWKTINAGTTWTPIFDQQAVYSIGSVTIDQKNPNRIWVGSGEDTGGRHTSYGDGIYLSEDGGSSWKNMGLKKSERISTVIIHPEDSNTVWAAAQGPLWSKGGQRGLYKTTDGGKTWNKTLGGGESGDDEWTGVTDILIDPRNPDRLYAATWQRHRTVAAYMGGGPNTAIYKSDDGGENWQKLKTGLPKENMGKIGLAISPQKPDEIYAAIEQERRTGGIYKSFDQGASWTKQSDAVAGGTGPHYYQELYASPHHYDRLYLMSNYMIISGDGGKTHRTMNEDNKHIDNHAIAFKAEDPDYVLIGTDGGLYESFDLTTSWKFVSNLPVTQFYKVAVDDAMPFYHIYGGTQDNNTQGGPSRTDNVQGIRNSDWYVVLFGDGHQPATEPGNPDIVYAEWQQGNLVRVDKTNGEMVYIQPQPDEGEEAERFNWDAPILVSPHEPKRLYFASHRVWRSDDRGDSWRAISGDLTQNQERIELPIMGSTQGWDMPWDLLAMSNYNTITSISESPVEAGLLYIGTDDGLIQVTENDGENWRSIDVGDLPDVPDTAFVNDIKADLHDSNTVYIALDNHKYGDFKPYLLKSSNRGKSWQKLNAGIPDNHIVWRVVQDHIDPSLMFAGTEFGLYFSNTGGNKWQKLNGGMPTISVRDLAIQKRENDLVAATFGRGFYVLDDYSRLRNINAEALSKNTIFPIKDALWYMRRMVLGADEKASQGDAFYNAKNPAYGAVFNYYLKDGLKSNKTMRQKQQAELLKNKKALKFPGWDVVDAERTAKDPQIWFTVRNQQGQVVRRVAGATDKGFNQVAWDLKYPASGVVGEGGGFFSDEPTGMMVAPGQYTVAMSQEINGELSQLTEAQSFNVKPLRAGALKGAAYDEVAAFWQKLSSIQHDVA</sequence>
<dbReference type="Gene3D" id="2.60.40.4070">
    <property type="match status" value="1"/>
</dbReference>
<dbReference type="SUPFAM" id="SSF50939">
    <property type="entry name" value="Sialidases"/>
    <property type="match status" value="2"/>
</dbReference>
<accession>A0A3B0W8S8</accession>
<dbReference type="Pfam" id="PF15902">
    <property type="entry name" value="Sortilin-Vps10"/>
    <property type="match status" value="1"/>
</dbReference>
<proteinExistence type="predicted"/>
<gene>
    <name evidence="3" type="ORF">MNBD_GAMMA02-1402</name>
</gene>
<evidence type="ECO:0000259" key="2">
    <source>
        <dbReference type="Pfam" id="PF15902"/>
    </source>
</evidence>
<dbReference type="InterPro" id="IPR036278">
    <property type="entry name" value="Sialidase_sf"/>
</dbReference>